<reference evidence="1" key="1">
    <citation type="journal article" date="2013" name="BMC Genomics">
        <title>Unscrambling butterfly oogenesis.</title>
        <authorList>
            <person name="Carter J.M."/>
            <person name="Baker S.C."/>
            <person name="Pink R."/>
            <person name="Carter D.R."/>
            <person name="Collins A."/>
            <person name="Tomlin J."/>
            <person name="Gibbs M."/>
            <person name="Breuker C.J."/>
        </authorList>
    </citation>
    <scope>NUCLEOTIDE SEQUENCE</scope>
    <source>
        <tissue evidence="1">Ovary</tissue>
    </source>
</reference>
<evidence type="ECO:0000313" key="1">
    <source>
        <dbReference type="EMBL" id="JAA83804.1"/>
    </source>
</evidence>
<reference evidence="1" key="2">
    <citation type="submission" date="2013-05" db="EMBL/GenBank/DDBJ databases">
        <authorList>
            <person name="Carter J.-M."/>
            <person name="Baker S.C."/>
            <person name="Pink R."/>
            <person name="Carter D.R.F."/>
            <person name="Collins A."/>
            <person name="Tomlin J."/>
            <person name="Gibbs M."/>
            <person name="Breuker C.J."/>
        </authorList>
    </citation>
    <scope>NUCLEOTIDE SEQUENCE</scope>
    <source>
        <tissue evidence="1">Ovary</tissue>
    </source>
</reference>
<protein>
    <submittedName>
        <fullName evidence="1">Uncharacterized protein</fullName>
    </submittedName>
</protein>
<name>S4P1V6_9NEOP</name>
<organism evidence="1">
    <name type="scientific">Pararge aegeria</name>
    <name type="common">speckled wood butterfly</name>
    <dbReference type="NCBI Taxonomy" id="116150"/>
    <lineage>
        <taxon>Eukaryota</taxon>
        <taxon>Metazoa</taxon>
        <taxon>Ecdysozoa</taxon>
        <taxon>Arthropoda</taxon>
        <taxon>Hexapoda</taxon>
        <taxon>Insecta</taxon>
        <taxon>Pterygota</taxon>
        <taxon>Neoptera</taxon>
        <taxon>Endopterygota</taxon>
        <taxon>Lepidoptera</taxon>
        <taxon>Glossata</taxon>
        <taxon>Ditrysia</taxon>
        <taxon>Papilionoidea</taxon>
        <taxon>Nymphalidae</taxon>
        <taxon>Satyrinae</taxon>
        <taxon>Satyrini</taxon>
        <taxon>Parargina</taxon>
        <taxon>Pararge</taxon>
    </lineage>
</organism>
<sequence length="86" mass="9861">MIMGFMEGYLECIENNTLLFDCDFVCVDFRPVCLSYKVLNLAQGGTLQDMLLPCHTKYLLLTSENRIKKAFVTVTKMIIDTSQEKL</sequence>
<dbReference type="AlphaFoldDB" id="S4P1V6"/>
<dbReference type="EMBL" id="GAIX01008756">
    <property type="protein sequence ID" value="JAA83804.1"/>
    <property type="molecule type" value="Transcribed_RNA"/>
</dbReference>
<accession>S4P1V6</accession>
<proteinExistence type="predicted"/>